<comment type="caution">
    <text evidence="2">The sequence shown here is derived from an EMBL/GenBank/DDBJ whole genome shotgun (WGS) entry which is preliminary data.</text>
</comment>
<proteinExistence type="predicted"/>
<feature type="compositionally biased region" description="Pro residues" evidence="1">
    <location>
        <begin position="457"/>
        <end position="472"/>
    </location>
</feature>
<keyword evidence="3" id="KW-1185">Reference proteome</keyword>
<dbReference type="EMBL" id="BRXW01000221">
    <property type="protein sequence ID" value="GMI14904.1"/>
    <property type="molecule type" value="Genomic_DNA"/>
</dbReference>
<feature type="region of interest" description="Disordered" evidence="1">
    <location>
        <begin position="578"/>
        <end position="600"/>
    </location>
</feature>
<name>A0A9W7FLP0_9STRA</name>
<dbReference type="OrthoDB" id="2111127at2759"/>
<dbReference type="Pfam" id="PF20524">
    <property type="entry name" value="DUF6739"/>
    <property type="match status" value="2"/>
</dbReference>
<organism evidence="2 3">
    <name type="scientific">Triparma laevis f. longispina</name>
    <dbReference type="NCBI Taxonomy" id="1714387"/>
    <lineage>
        <taxon>Eukaryota</taxon>
        <taxon>Sar</taxon>
        <taxon>Stramenopiles</taxon>
        <taxon>Ochrophyta</taxon>
        <taxon>Bolidophyceae</taxon>
        <taxon>Parmales</taxon>
        <taxon>Triparmaceae</taxon>
        <taxon>Triparma</taxon>
    </lineage>
</organism>
<accession>A0A9W7FLP0</accession>
<sequence>MLQNLLKHFSLSPAKNVNPRSANHALEELRKEFEIRAETEPKTRLPTHLPTAEFQLPPPAPPFYLSLDNKTRRVAALAWNDVTEKRNAQIFFTSILSISILSGVEGLSTLSASSFPLSEPQNLALLGKYSLTNVIPSCVWTTNEMSTVALSSGIDPAQISTLTGSALIKTTTLRSFRYVVATTTLISQLLRFFSVSVRASDAFKDNIRDGKERPFENISERVIRLAGRKSDVTVVSLDKYQDHIFPVFEDPAAVRWTIAEYSDNYNKPTFWTVDRRSYGHKRAFNKLNINDSWLVDCTSAGRRILILEADLVNEEDSLSLNPISRDLTIDNASGAFREIVSRARECMSTKNYRILRVVLGDSTEIFSSGGGHTRTLRDRVLGSNEADLIVDSRAPVLLAVLQWFDQKYTNAPSTPPRQLLFFTDSKEYFTHLREILLPFNIEVVDGFLANNNNNNNPPSPTDSDPPPLPPPPTLGLVHYTTTSLTTNTALGLTKQGLLKNFSSVLVLADKPIGIRLIESEKEENPDSNLSVLCSALTHDQLLHNVRMWMRMGFSPASIQDELDFQFAKVLEAEAIVSNDHHQEQEKAGANEHKSSIIHEK</sequence>
<feature type="region of interest" description="Disordered" evidence="1">
    <location>
        <begin position="451"/>
        <end position="472"/>
    </location>
</feature>
<evidence type="ECO:0000256" key="1">
    <source>
        <dbReference type="SAM" id="MobiDB-lite"/>
    </source>
</evidence>
<dbReference type="AlphaFoldDB" id="A0A9W7FLP0"/>
<dbReference type="Proteomes" id="UP001165122">
    <property type="component" value="Unassembled WGS sequence"/>
</dbReference>
<evidence type="ECO:0000313" key="3">
    <source>
        <dbReference type="Proteomes" id="UP001165122"/>
    </source>
</evidence>
<gene>
    <name evidence="2" type="ORF">TrLO_g7349</name>
</gene>
<evidence type="ECO:0000313" key="2">
    <source>
        <dbReference type="EMBL" id="GMI14904.1"/>
    </source>
</evidence>
<dbReference type="InterPro" id="IPR046627">
    <property type="entry name" value="DUF6739"/>
</dbReference>
<protein>
    <submittedName>
        <fullName evidence="2">Uncharacterized protein</fullName>
    </submittedName>
</protein>
<reference evidence="3" key="1">
    <citation type="journal article" date="2023" name="Commun. Biol.">
        <title>Genome analysis of Parmales, the sister group of diatoms, reveals the evolutionary specialization of diatoms from phago-mixotrophs to photoautotrophs.</title>
        <authorList>
            <person name="Ban H."/>
            <person name="Sato S."/>
            <person name="Yoshikawa S."/>
            <person name="Yamada K."/>
            <person name="Nakamura Y."/>
            <person name="Ichinomiya M."/>
            <person name="Sato N."/>
            <person name="Blanc-Mathieu R."/>
            <person name="Endo H."/>
            <person name="Kuwata A."/>
            <person name="Ogata H."/>
        </authorList>
    </citation>
    <scope>NUCLEOTIDE SEQUENCE [LARGE SCALE GENOMIC DNA]</scope>
    <source>
        <strain evidence="3">NIES 3700</strain>
    </source>
</reference>